<reference evidence="2 3" key="1">
    <citation type="submission" date="2020-05" db="EMBL/GenBank/DDBJ databases">
        <title>Identification and distribution of gene clusters putatively required for synthesis of sphingolipid metabolism inhibitors in phylogenetically diverse species of the filamentous fungus Fusarium.</title>
        <authorList>
            <person name="Kim H.-S."/>
            <person name="Busman M."/>
            <person name="Brown D.W."/>
            <person name="Divon H."/>
            <person name="Uhlig S."/>
            <person name="Proctor R.H."/>
        </authorList>
    </citation>
    <scope>NUCLEOTIDE SEQUENCE [LARGE SCALE GENOMIC DNA]</scope>
    <source>
        <strain evidence="2 3">NRRL 66243</strain>
    </source>
</reference>
<dbReference type="EMBL" id="JAAQRI010000094">
    <property type="protein sequence ID" value="KAF5638957.1"/>
    <property type="molecule type" value="Genomic_DNA"/>
</dbReference>
<keyword evidence="3" id="KW-1185">Reference proteome</keyword>
<name>A0A8H5VVG9_9HYPO</name>
<dbReference type="RefSeq" id="XP_037207860.1">
    <property type="nucleotide sequence ID" value="XM_037351494.1"/>
</dbReference>
<evidence type="ECO:0000313" key="2">
    <source>
        <dbReference type="EMBL" id="KAF5638957.1"/>
    </source>
</evidence>
<feature type="compositionally biased region" description="Basic and acidic residues" evidence="1">
    <location>
        <begin position="125"/>
        <end position="136"/>
    </location>
</feature>
<feature type="region of interest" description="Disordered" evidence="1">
    <location>
        <begin position="119"/>
        <end position="140"/>
    </location>
</feature>
<comment type="caution">
    <text evidence="2">The sequence shown here is derived from an EMBL/GenBank/DDBJ whole genome shotgun (WGS) entry which is preliminary data.</text>
</comment>
<proteinExistence type="predicted"/>
<feature type="compositionally biased region" description="Polar residues" evidence="1">
    <location>
        <begin position="8"/>
        <end position="17"/>
    </location>
</feature>
<gene>
    <name evidence="2" type="ORF">FTJAE_5028</name>
</gene>
<sequence length="147" mass="16286">MEFFPTADSPTAVSSIGNRDHSPKIDKLTKKALQIALQKLHDWINDPDADHHFLTSDCSTMTVHELRDALELATEESRIFQDIMGEAATLKYHLFIFEEDIVAFSGMGYNAGCNDREVTSSGMEGHGDGEEGHDKLEEDVEMAVASL</sequence>
<evidence type="ECO:0000313" key="3">
    <source>
        <dbReference type="Proteomes" id="UP000530670"/>
    </source>
</evidence>
<dbReference type="Proteomes" id="UP000530670">
    <property type="component" value="Unassembled WGS sequence"/>
</dbReference>
<protein>
    <submittedName>
        <fullName evidence="2">Uncharacterized protein</fullName>
    </submittedName>
</protein>
<dbReference type="AlphaFoldDB" id="A0A8H5VVG9"/>
<evidence type="ECO:0000256" key="1">
    <source>
        <dbReference type="SAM" id="MobiDB-lite"/>
    </source>
</evidence>
<organism evidence="2 3">
    <name type="scientific">Fusarium tjaetaba</name>
    <dbReference type="NCBI Taxonomy" id="1567544"/>
    <lineage>
        <taxon>Eukaryota</taxon>
        <taxon>Fungi</taxon>
        <taxon>Dikarya</taxon>
        <taxon>Ascomycota</taxon>
        <taxon>Pezizomycotina</taxon>
        <taxon>Sordariomycetes</taxon>
        <taxon>Hypocreomycetidae</taxon>
        <taxon>Hypocreales</taxon>
        <taxon>Nectriaceae</taxon>
        <taxon>Fusarium</taxon>
        <taxon>Fusarium fujikuroi species complex</taxon>
    </lineage>
</organism>
<accession>A0A8H5VVG9</accession>
<dbReference type="GeneID" id="59303764"/>
<feature type="region of interest" description="Disordered" evidence="1">
    <location>
        <begin position="1"/>
        <end position="21"/>
    </location>
</feature>